<evidence type="ECO:0000256" key="5">
    <source>
        <dbReference type="ARBA" id="ARBA00022927"/>
    </source>
</evidence>
<evidence type="ECO:0000256" key="6">
    <source>
        <dbReference type="ARBA" id="ARBA00023242"/>
    </source>
</evidence>
<evidence type="ECO:0000259" key="10">
    <source>
        <dbReference type="Pfam" id="PF21192"/>
    </source>
</evidence>
<feature type="domain" description="60S ribosomal export protein NMD3 SH3" evidence="11">
    <location>
        <begin position="75"/>
        <end position="123"/>
    </location>
</feature>
<keyword evidence="6 7" id="KW-0539">Nucleus</keyword>
<evidence type="ECO:0000256" key="1">
    <source>
        <dbReference type="ARBA" id="ARBA00009794"/>
    </source>
</evidence>
<dbReference type="InterPro" id="IPR048898">
    <property type="entry name" value="OB_NMD3"/>
</dbReference>
<evidence type="ECO:0000256" key="8">
    <source>
        <dbReference type="SAM" id="MobiDB-lite"/>
    </source>
</evidence>
<dbReference type="Pfam" id="PF21192">
    <property type="entry name" value="OB_NMD3"/>
    <property type="match status" value="1"/>
</dbReference>
<dbReference type="PANTHER" id="PTHR12746">
    <property type="entry name" value="NONSENSE-MEDIATED MRNA DECAY PROTEIN 3"/>
    <property type="match status" value="1"/>
</dbReference>
<evidence type="ECO:0000256" key="4">
    <source>
        <dbReference type="ARBA" id="ARBA00022490"/>
    </source>
</evidence>
<dbReference type="EMBL" id="JBDODL010000713">
    <property type="protein sequence ID" value="MES1920512.1"/>
    <property type="molecule type" value="Genomic_DNA"/>
</dbReference>
<evidence type="ECO:0000259" key="11">
    <source>
        <dbReference type="Pfam" id="PF21193"/>
    </source>
</evidence>
<dbReference type="Proteomes" id="UP001439008">
    <property type="component" value="Unassembled WGS sequence"/>
</dbReference>
<keyword evidence="4 7" id="KW-0963">Cytoplasm</keyword>
<evidence type="ECO:0000256" key="3">
    <source>
        <dbReference type="ARBA" id="ARBA00022448"/>
    </source>
</evidence>
<sequence>MLLKQGLAENITGMKEVPEGLNLYFENKSLAANLVDFLVSVVPIRRDESKRLISQDFHSNITKYKYTVAVEIAPICREDIVFFDNKNLSKKLGGDSPFLICVKVTNQLTFVNPFTLHRVKITPAEYFKNRLEVLCNSRSMVEFLVIDVRFLPKAKEPKGTKYRKAAIECVRSEDVNEPENYIEIDSHLGNILRPGDLCLGYDLRTLNLGEEVAKTSDKRTRRKNKGAKRTKLPNVILVRKVFERKKRRGWKLRRLAKEKMAIEVDKTDENSDKKHKRQKIKSEYDEQKDEERFLQELEENEDMRRNVQIWENLP</sequence>
<comment type="caution">
    <text evidence="12">The sequence shown here is derived from an EMBL/GenBank/DDBJ whole genome shotgun (WGS) entry which is preliminary data.</text>
</comment>
<dbReference type="InterPro" id="IPR007064">
    <property type="entry name" value="Nmd3_N"/>
</dbReference>
<keyword evidence="3 7" id="KW-0813">Transport</keyword>
<feature type="non-terminal residue" evidence="12">
    <location>
        <position position="314"/>
    </location>
</feature>
<feature type="domain" description="60S ribosomal export protein NMD3 OB-fold" evidence="10">
    <location>
        <begin position="140"/>
        <end position="240"/>
    </location>
</feature>
<proteinExistence type="inferred from homology"/>
<evidence type="ECO:0000313" key="12">
    <source>
        <dbReference type="EMBL" id="MES1920512.1"/>
    </source>
</evidence>
<dbReference type="Pfam" id="PF04981">
    <property type="entry name" value="NMD3"/>
    <property type="match status" value="1"/>
</dbReference>
<accession>A0ABV2AMH3</accession>
<dbReference type="PANTHER" id="PTHR12746:SF2">
    <property type="entry name" value="60S RIBOSOMAL EXPORT PROTEIN NMD3"/>
    <property type="match status" value="1"/>
</dbReference>
<comment type="similarity">
    <text evidence="1 7">Belongs to the NMD3 family.</text>
</comment>
<comment type="subcellular location">
    <subcellularLocation>
        <location evidence="7">Cytoplasm</location>
    </subcellularLocation>
    <subcellularLocation>
        <location evidence="7">Nucleus</location>
    </subcellularLocation>
</comment>
<reference evidence="12 13" key="1">
    <citation type="journal article" date="2024" name="BMC Biol.">
        <title>Comparative genomics of Ascetosporea gives new insight into the evolutionary basis for animal parasitism in Rhizaria.</title>
        <authorList>
            <person name="Hiltunen Thoren M."/>
            <person name="Onut-Brannstrom I."/>
            <person name="Alfjorden A."/>
            <person name="Peckova H."/>
            <person name="Swords F."/>
            <person name="Hooper C."/>
            <person name="Holzer A.S."/>
            <person name="Bass D."/>
            <person name="Burki F."/>
        </authorList>
    </citation>
    <scope>NUCLEOTIDE SEQUENCE [LARGE SCALE GENOMIC DNA]</scope>
    <source>
        <strain evidence="12">20-A016</strain>
    </source>
</reference>
<evidence type="ECO:0000259" key="9">
    <source>
        <dbReference type="Pfam" id="PF04981"/>
    </source>
</evidence>
<name>A0ABV2AMH3_9EUKA</name>
<dbReference type="InterPro" id="IPR048899">
    <property type="entry name" value="NMD_SH3"/>
</dbReference>
<evidence type="ECO:0000256" key="2">
    <source>
        <dbReference type="ARBA" id="ARBA00017035"/>
    </source>
</evidence>
<protein>
    <recommendedName>
        <fullName evidence="2 7">60S ribosomal export protein NMD3</fullName>
    </recommendedName>
</protein>
<evidence type="ECO:0000313" key="13">
    <source>
        <dbReference type="Proteomes" id="UP001439008"/>
    </source>
</evidence>
<feature type="compositionally biased region" description="Basic and acidic residues" evidence="8">
    <location>
        <begin position="280"/>
        <end position="289"/>
    </location>
</feature>
<gene>
    <name evidence="12" type="ORF">MHBO_002178</name>
</gene>
<feature type="region of interest" description="Disordered" evidence="8">
    <location>
        <begin position="264"/>
        <end position="289"/>
    </location>
</feature>
<keyword evidence="5 7" id="KW-0653">Protein transport</keyword>
<dbReference type="InterPro" id="IPR039768">
    <property type="entry name" value="Nmd3"/>
</dbReference>
<feature type="domain" description="Nmd3 N-terminal" evidence="9">
    <location>
        <begin position="2"/>
        <end position="72"/>
    </location>
</feature>
<evidence type="ECO:0000256" key="7">
    <source>
        <dbReference type="RuleBase" id="RU364108"/>
    </source>
</evidence>
<comment type="function">
    <text evidence="7">Acts as an adapter for the XPO1/CRM1-mediated export of the 60S ribosomal subunit.</text>
</comment>
<organism evidence="12 13">
    <name type="scientific">Bonamia ostreae</name>
    <dbReference type="NCBI Taxonomy" id="126728"/>
    <lineage>
        <taxon>Eukaryota</taxon>
        <taxon>Sar</taxon>
        <taxon>Rhizaria</taxon>
        <taxon>Endomyxa</taxon>
        <taxon>Ascetosporea</taxon>
        <taxon>Haplosporida</taxon>
        <taxon>Bonamia</taxon>
    </lineage>
</organism>
<keyword evidence="13" id="KW-1185">Reference proteome</keyword>
<dbReference type="Pfam" id="PF21193">
    <property type="entry name" value="NMD_SH3"/>
    <property type="match status" value="1"/>
</dbReference>